<dbReference type="Proteomes" id="UP000620224">
    <property type="component" value="Unassembled WGS sequence"/>
</dbReference>
<reference evidence="1" key="1">
    <citation type="journal article" date="2014" name="Int. J. Syst. Evol. Microbiol.">
        <title>Complete genome sequence of Corynebacterium casei LMG S-19264T (=DSM 44701T), isolated from a smear-ripened cheese.</title>
        <authorList>
            <consortium name="US DOE Joint Genome Institute (JGI-PGF)"/>
            <person name="Walter F."/>
            <person name="Albersmeier A."/>
            <person name="Kalinowski J."/>
            <person name="Ruckert C."/>
        </authorList>
    </citation>
    <scope>NUCLEOTIDE SEQUENCE</scope>
    <source>
        <strain evidence="1">JCM 4490</strain>
    </source>
</reference>
<proteinExistence type="predicted"/>
<accession>A0A918IV67</accession>
<sequence length="94" mass="10391">MKVSRNGVLTRLRFVRVGVLRGLVWAVHAGDADHRRVGAVAVQAAIAKEFPCLHACEEVLDASTDLLVCGCAFLQSQRLPLEGHRFRMIKTVPR</sequence>
<reference evidence="1" key="2">
    <citation type="submission" date="2020-09" db="EMBL/GenBank/DDBJ databases">
        <authorList>
            <person name="Sun Q."/>
            <person name="Ohkuma M."/>
        </authorList>
    </citation>
    <scope>NUCLEOTIDE SEQUENCE</scope>
    <source>
        <strain evidence="1">JCM 4490</strain>
    </source>
</reference>
<dbReference type="AlphaFoldDB" id="A0A918IV67"/>
<name>A0A918IV67_9ACTN</name>
<gene>
    <name evidence="1" type="ORF">GCM10010503_07620</name>
</gene>
<organism evidence="1 2">
    <name type="scientific">Streptomyces lucensis JCM 4490</name>
    <dbReference type="NCBI Taxonomy" id="1306176"/>
    <lineage>
        <taxon>Bacteria</taxon>
        <taxon>Bacillati</taxon>
        <taxon>Actinomycetota</taxon>
        <taxon>Actinomycetes</taxon>
        <taxon>Kitasatosporales</taxon>
        <taxon>Streptomycetaceae</taxon>
        <taxon>Streptomyces</taxon>
    </lineage>
</organism>
<evidence type="ECO:0000313" key="2">
    <source>
        <dbReference type="Proteomes" id="UP000620224"/>
    </source>
</evidence>
<comment type="caution">
    <text evidence="1">The sequence shown here is derived from an EMBL/GenBank/DDBJ whole genome shotgun (WGS) entry which is preliminary data.</text>
</comment>
<dbReference type="EMBL" id="BMUE01000001">
    <property type="protein sequence ID" value="GGW34012.1"/>
    <property type="molecule type" value="Genomic_DNA"/>
</dbReference>
<evidence type="ECO:0000313" key="1">
    <source>
        <dbReference type="EMBL" id="GGW34012.1"/>
    </source>
</evidence>
<keyword evidence="2" id="KW-1185">Reference proteome</keyword>
<protein>
    <submittedName>
        <fullName evidence="1">Uncharacterized protein</fullName>
    </submittedName>
</protein>